<dbReference type="AlphaFoldDB" id="A0A0U2X372"/>
<dbReference type="KEGG" id="prr:AT705_06640"/>
<accession>A0A0U2X372</accession>
<evidence type="ECO:0008006" key="3">
    <source>
        <dbReference type="Google" id="ProtNLM"/>
    </source>
</evidence>
<sequence>MTHTAFEQTLAEAVALARLAPSSHNCQPWAVHFDPVIHCGYLAIDNRRKLTGLPSLEREMLLSCGIFFHFLEQLIYLRGYQLHWRWCDEQEQQVLAGEDRALIRFMPGPEQAHQATAFATLSEQLQQRHTVRSAYRSTLLSEQQRNELSTVLKPYPVTLGIYYQQTHGKALAHLTQTYAGLDFANKAAWRETYSYIRFDERRQYEDGFYLHNLFGPVSGGFKTFFKVAFHPHLSGLNKLLRLPTKMAQGLAELVETGPHYLALNVSKEGDEALFRAGLGLGALWLKLQQWGWAMHPISVLVQHDSAREALATSLSQSELPIFFARFGEPEQSGSPAPRRHWQSILVSDTHSLTKSTPTQRE</sequence>
<dbReference type="RefSeq" id="WP_058795992.1">
    <property type="nucleotide sequence ID" value="NZ_CP013611.1"/>
</dbReference>
<dbReference type="Gene3D" id="3.40.109.10">
    <property type="entry name" value="NADH Oxidase"/>
    <property type="match status" value="1"/>
</dbReference>
<dbReference type="Proteomes" id="UP000069015">
    <property type="component" value="Chromosome 1"/>
</dbReference>
<proteinExistence type="predicted"/>
<dbReference type="SUPFAM" id="SSF55469">
    <property type="entry name" value="FMN-dependent nitroreductase-like"/>
    <property type="match status" value="1"/>
</dbReference>
<evidence type="ECO:0000313" key="2">
    <source>
        <dbReference type="Proteomes" id="UP000069015"/>
    </source>
</evidence>
<reference evidence="1 2" key="1">
    <citation type="submission" date="2015-12" db="EMBL/GenBank/DDBJ databases">
        <title>Complete genome sequence of Pseudoalteromonas rubra SCSIO 6842, harboring a conjugative plasmid.</title>
        <authorList>
            <person name="Li B."/>
            <person name="Wang X."/>
        </authorList>
    </citation>
    <scope>NUCLEOTIDE SEQUENCE [LARGE SCALE GENOMIC DNA]</scope>
    <source>
        <strain evidence="1 2">SCSIO 6842</strain>
    </source>
</reference>
<gene>
    <name evidence="1" type="ORF">AT705_06640</name>
</gene>
<evidence type="ECO:0000313" key="1">
    <source>
        <dbReference type="EMBL" id="ALU42660.1"/>
    </source>
</evidence>
<dbReference type="InterPro" id="IPR000415">
    <property type="entry name" value="Nitroreductase-like"/>
</dbReference>
<dbReference type="GO" id="GO:0016491">
    <property type="term" value="F:oxidoreductase activity"/>
    <property type="evidence" value="ECO:0007669"/>
    <property type="project" value="InterPro"/>
</dbReference>
<name>A0A0U2X372_9GAMM</name>
<dbReference type="EMBL" id="CP013611">
    <property type="protein sequence ID" value="ALU42660.1"/>
    <property type="molecule type" value="Genomic_DNA"/>
</dbReference>
<organism evidence="1 2">
    <name type="scientific">Pseudoalteromonas rubra</name>
    <dbReference type="NCBI Taxonomy" id="43658"/>
    <lineage>
        <taxon>Bacteria</taxon>
        <taxon>Pseudomonadati</taxon>
        <taxon>Pseudomonadota</taxon>
        <taxon>Gammaproteobacteria</taxon>
        <taxon>Alteromonadales</taxon>
        <taxon>Pseudoalteromonadaceae</taxon>
        <taxon>Pseudoalteromonas</taxon>
    </lineage>
</organism>
<protein>
    <recommendedName>
        <fullName evidence="3">Prodigiosin biosynthesis protein PigM</fullName>
    </recommendedName>
</protein>